<feature type="transmembrane region" description="Helical" evidence="10">
    <location>
        <begin position="86"/>
        <end position="106"/>
    </location>
</feature>
<keyword evidence="7" id="KW-0406">Ion transport</keyword>
<dbReference type="Pfam" id="PF00999">
    <property type="entry name" value="Na_H_Exchanger"/>
    <property type="match status" value="2"/>
</dbReference>
<keyword evidence="2" id="KW-0813">Transport</keyword>
<feature type="transmembrane region" description="Helical" evidence="10">
    <location>
        <begin position="180"/>
        <end position="199"/>
    </location>
</feature>
<feature type="transmembrane region" description="Helical" evidence="10">
    <location>
        <begin position="424"/>
        <end position="448"/>
    </location>
</feature>
<keyword evidence="8 10" id="KW-0472">Membrane</keyword>
<dbReference type="InterPro" id="IPR006153">
    <property type="entry name" value="Cation/H_exchanger_TM"/>
</dbReference>
<feature type="domain" description="Cation/H+ exchanger transmembrane" evidence="11">
    <location>
        <begin position="12"/>
        <end position="331"/>
    </location>
</feature>
<dbReference type="Gene3D" id="6.10.140.1330">
    <property type="match status" value="1"/>
</dbReference>
<protein>
    <submittedName>
        <fullName evidence="12">Cation:proton antiporter</fullName>
    </submittedName>
</protein>
<evidence type="ECO:0000256" key="3">
    <source>
        <dbReference type="ARBA" id="ARBA00022475"/>
    </source>
</evidence>
<keyword evidence="5 10" id="KW-1133">Transmembrane helix</keyword>
<evidence type="ECO:0000313" key="12">
    <source>
        <dbReference type="EMBL" id="MEJ2887216.1"/>
    </source>
</evidence>
<feature type="domain" description="Cation/H+ exchanger transmembrane" evidence="11">
    <location>
        <begin position="388"/>
        <end position="449"/>
    </location>
</feature>
<sequence>MGSLLVVVLGLLAVAGVRVLADRIGVGAPLLLVLVGVAVSVLPGVPPIVVDPEWVLAGILPPLLFSSAVAMPTMDFRRAFGAVSGLSVLLVVLSSLVVGLIAALVVPGLGLAGGIALGAILSPTDAAATAIVRRVGVTSRVVTVLDGEGLLNDATALVLLRAAIAASAVSVSIGGAVGQFALAVVVAVALGIAVGWLGLRVRGRVADPTVNTVLSFATPFVASLPAEELGASGLVAAVAAGLVTGNGAAARLTPQHRLSDTESWRTVELVLEGTIFLLMGLELTAVLEDLRRDGAALGLGLGLAAVALVATVVVRSGYVAVLVVWLRSSVRRGTAMQTQLEEMNAQLEAGEQVTIRGRPVALTNPRRLAAFSRRLRLQLADIDYFRRAPLGVREGAVVVWAGMRGAVTLAAAQTLPTDFPQRSLLVFVAFTVAAGSLLLQGGTLALLVRRVRPAPPEVPSAAEEEALRDRLTTANLAVLDRHADEPEIAAFRERLADRDGRPDPATASDNRIRVRLEMIEAQRAALLAARDEGRFTSAALTAALENLDAEQISLELRSRPTG</sequence>
<keyword evidence="9" id="KW-0739">Sodium transport</keyword>
<dbReference type="RefSeq" id="WP_337713701.1">
    <property type="nucleotide sequence ID" value="NZ_JBBEGL010000003.1"/>
</dbReference>
<proteinExistence type="predicted"/>
<evidence type="ECO:0000259" key="11">
    <source>
        <dbReference type="Pfam" id="PF00999"/>
    </source>
</evidence>
<gene>
    <name evidence="12" type="ORF">WCD41_12230</name>
</gene>
<dbReference type="InterPro" id="IPR018422">
    <property type="entry name" value="Cation/H_exchanger_CPA1"/>
</dbReference>
<dbReference type="EMBL" id="JBBEGL010000003">
    <property type="protein sequence ID" value="MEJ2887216.1"/>
    <property type="molecule type" value="Genomic_DNA"/>
</dbReference>
<dbReference type="PANTHER" id="PTHR10110:SF86">
    <property type="entry name" value="SODIUM_HYDROGEN EXCHANGER 7"/>
    <property type="match status" value="1"/>
</dbReference>
<evidence type="ECO:0000256" key="1">
    <source>
        <dbReference type="ARBA" id="ARBA00004651"/>
    </source>
</evidence>
<evidence type="ECO:0000256" key="4">
    <source>
        <dbReference type="ARBA" id="ARBA00022692"/>
    </source>
</evidence>
<reference evidence="12 13" key="1">
    <citation type="submission" date="2024-03" db="EMBL/GenBank/DDBJ databases">
        <title>Actinomycetospora sp. OC33-EN06, a novel actinomycete isolated from wild orchid (Aerides multiflora).</title>
        <authorList>
            <person name="Suriyachadkun C."/>
        </authorList>
    </citation>
    <scope>NUCLEOTIDE SEQUENCE [LARGE SCALE GENOMIC DNA]</scope>
    <source>
        <strain evidence="12 13">OC33-EN06</strain>
    </source>
</reference>
<evidence type="ECO:0000256" key="6">
    <source>
        <dbReference type="ARBA" id="ARBA00023053"/>
    </source>
</evidence>
<evidence type="ECO:0000256" key="5">
    <source>
        <dbReference type="ARBA" id="ARBA00022989"/>
    </source>
</evidence>
<evidence type="ECO:0000256" key="7">
    <source>
        <dbReference type="ARBA" id="ARBA00023065"/>
    </source>
</evidence>
<accession>A0ABU8N4B4</accession>
<comment type="subcellular location">
    <subcellularLocation>
        <location evidence="1">Cell membrane</location>
        <topology evidence="1">Multi-pass membrane protein</topology>
    </subcellularLocation>
</comment>
<dbReference type="PANTHER" id="PTHR10110">
    <property type="entry name" value="SODIUM/HYDROGEN EXCHANGER"/>
    <property type="match status" value="1"/>
</dbReference>
<dbReference type="Proteomes" id="UP001370100">
    <property type="component" value="Unassembled WGS sequence"/>
</dbReference>
<evidence type="ECO:0000256" key="2">
    <source>
        <dbReference type="ARBA" id="ARBA00022448"/>
    </source>
</evidence>
<feature type="transmembrane region" description="Helical" evidence="10">
    <location>
        <begin position="299"/>
        <end position="326"/>
    </location>
</feature>
<feature type="transmembrane region" description="Helical" evidence="10">
    <location>
        <begin position="54"/>
        <end position="74"/>
    </location>
</feature>
<feature type="transmembrane region" description="Helical" evidence="10">
    <location>
        <begin position="154"/>
        <end position="173"/>
    </location>
</feature>
<comment type="caution">
    <text evidence="12">The sequence shown here is derived from an EMBL/GenBank/DDBJ whole genome shotgun (WGS) entry which is preliminary data.</text>
</comment>
<evidence type="ECO:0000313" key="13">
    <source>
        <dbReference type="Proteomes" id="UP001370100"/>
    </source>
</evidence>
<feature type="transmembrane region" description="Helical" evidence="10">
    <location>
        <begin position="269"/>
        <end position="287"/>
    </location>
</feature>
<keyword evidence="4 10" id="KW-0812">Transmembrane</keyword>
<organism evidence="12 13">
    <name type="scientific">Actinomycetospora aeridis</name>
    <dbReference type="NCBI Taxonomy" id="3129231"/>
    <lineage>
        <taxon>Bacteria</taxon>
        <taxon>Bacillati</taxon>
        <taxon>Actinomycetota</taxon>
        <taxon>Actinomycetes</taxon>
        <taxon>Pseudonocardiales</taxon>
        <taxon>Pseudonocardiaceae</taxon>
        <taxon>Actinomycetospora</taxon>
    </lineage>
</organism>
<evidence type="ECO:0000256" key="8">
    <source>
        <dbReference type="ARBA" id="ARBA00023136"/>
    </source>
</evidence>
<evidence type="ECO:0000256" key="10">
    <source>
        <dbReference type="SAM" id="Phobius"/>
    </source>
</evidence>
<keyword evidence="3" id="KW-1003">Cell membrane</keyword>
<name>A0ABU8N4B4_9PSEU</name>
<keyword evidence="13" id="KW-1185">Reference proteome</keyword>
<evidence type="ECO:0000256" key="9">
    <source>
        <dbReference type="ARBA" id="ARBA00023201"/>
    </source>
</evidence>
<keyword evidence="6" id="KW-0915">Sodium</keyword>